<evidence type="ECO:0000256" key="3">
    <source>
        <dbReference type="ARBA" id="ARBA00022737"/>
    </source>
</evidence>
<dbReference type="PANTHER" id="PTHR24369:SF210">
    <property type="entry name" value="CHAOPTIN-RELATED"/>
    <property type="match status" value="1"/>
</dbReference>
<name>A0A7F5RJY9_AGRPL</name>
<evidence type="ECO:0000313" key="6">
    <source>
        <dbReference type="RefSeq" id="XP_025836276.1"/>
    </source>
</evidence>
<gene>
    <name evidence="6" type="primary">LOC108740027</name>
</gene>
<dbReference type="AlphaFoldDB" id="A0A7F5RJY9"/>
<evidence type="ECO:0000256" key="4">
    <source>
        <dbReference type="SAM" id="SignalP"/>
    </source>
</evidence>
<dbReference type="Proteomes" id="UP000192223">
    <property type="component" value="Unplaced"/>
</dbReference>
<dbReference type="Gene3D" id="3.80.10.10">
    <property type="entry name" value="Ribonuclease Inhibitor"/>
    <property type="match status" value="2"/>
</dbReference>
<reference evidence="6" key="1">
    <citation type="submission" date="2025-08" db="UniProtKB">
        <authorList>
            <consortium name="RefSeq"/>
        </authorList>
    </citation>
    <scope>IDENTIFICATION</scope>
    <source>
        <tissue evidence="6">Entire body</tissue>
    </source>
</reference>
<protein>
    <submittedName>
        <fullName evidence="6">Protein singed wings 2</fullName>
    </submittedName>
</protein>
<keyword evidence="1" id="KW-0433">Leucine-rich repeat</keyword>
<dbReference type="InterPro" id="IPR050541">
    <property type="entry name" value="LRR_TM_domain-containing"/>
</dbReference>
<dbReference type="GeneID" id="108740027"/>
<feature type="signal peptide" evidence="4">
    <location>
        <begin position="1"/>
        <end position="21"/>
    </location>
</feature>
<dbReference type="InterPro" id="IPR032675">
    <property type="entry name" value="LRR_dom_sf"/>
</dbReference>
<evidence type="ECO:0000256" key="2">
    <source>
        <dbReference type="ARBA" id="ARBA00022729"/>
    </source>
</evidence>
<dbReference type="InParanoid" id="A0A7F5RJY9"/>
<dbReference type="PROSITE" id="PS51450">
    <property type="entry name" value="LRR"/>
    <property type="match status" value="1"/>
</dbReference>
<organism evidence="5 6">
    <name type="scientific">Agrilus planipennis</name>
    <name type="common">Emerald ash borer</name>
    <name type="synonym">Agrilus marcopoli</name>
    <dbReference type="NCBI Taxonomy" id="224129"/>
    <lineage>
        <taxon>Eukaryota</taxon>
        <taxon>Metazoa</taxon>
        <taxon>Ecdysozoa</taxon>
        <taxon>Arthropoda</taxon>
        <taxon>Hexapoda</taxon>
        <taxon>Insecta</taxon>
        <taxon>Pterygota</taxon>
        <taxon>Neoptera</taxon>
        <taxon>Endopterygota</taxon>
        <taxon>Coleoptera</taxon>
        <taxon>Polyphaga</taxon>
        <taxon>Elateriformia</taxon>
        <taxon>Buprestoidea</taxon>
        <taxon>Buprestidae</taxon>
        <taxon>Agrilinae</taxon>
        <taxon>Agrilus</taxon>
    </lineage>
</organism>
<dbReference type="FunCoup" id="A0A7F5RJY9">
    <property type="interactions" value="26"/>
</dbReference>
<dbReference type="RefSeq" id="XP_025836276.1">
    <property type="nucleotide sequence ID" value="XM_025980491.1"/>
</dbReference>
<dbReference type="KEGG" id="apln:108740027"/>
<dbReference type="CTD" id="37010"/>
<dbReference type="InterPro" id="IPR001611">
    <property type="entry name" value="Leu-rich_rpt"/>
</dbReference>
<dbReference type="PANTHER" id="PTHR24369">
    <property type="entry name" value="ANTIGEN BSP, PUTATIVE-RELATED"/>
    <property type="match status" value="1"/>
</dbReference>
<proteinExistence type="predicted"/>
<sequence length="404" mass="46429">MNFFNVIVYVLLWNFATITFSVSSSQAQHQKGCFLDNDEKKLSCVQVISYDNKTNDSVRSSNFTKEIVSLDLFNMSFNTLHEVASNFSKLRHHFKFKIKELKISNSSIENLGYYFHPILGYLHRLDLRRNNLKGLSYYLAVNLNKIHSIYLSNNPWDCSMDLEWVLALNSSSVKDLNELTCRGENYPGKPLTAIATFQHDLQEQCPDKCDCSLPNVVQDPGTRLLQPIVALDCSEVELSAFPENLPNYTTILRLEGNEIEDLAPLKKNLAYKTVQDLYLDNNRIKSISILEGTYWLSHFRVLSLIGNKLTQLPTYALENALEQNPNMPNAVRIYFGDNPWRCDCAFVPGFQDMLRKYEHIIQDIEEVQCSYVEGDENSLNPVCNFTPRYTLQNSTIDVLFFTDS</sequence>
<accession>A0A7F5RJY9</accession>
<evidence type="ECO:0000256" key="1">
    <source>
        <dbReference type="ARBA" id="ARBA00022614"/>
    </source>
</evidence>
<feature type="chain" id="PRO_5028889997" evidence="4">
    <location>
        <begin position="22"/>
        <end position="404"/>
    </location>
</feature>
<dbReference type="SUPFAM" id="SSF52058">
    <property type="entry name" value="L domain-like"/>
    <property type="match status" value="1"/>
</dbReference>
<dbReference type="GO" id="GO:0005886">
    <property type="term" value="C:plasma membrane"/>
    <property type="evidence" value="ECO:0007669"/>
    <property type="project" value="TreeGrafter"/>
</dbReference>
<evidence type="ECO:0000313" key="5">
    <source>
        <dbReference type="Proteomes" id="UP000192223"/>
    </source>
</evidence>
<dbReference type="OrthoDB" id="6343311at2759"/>
<keyword evidence="5" id="KW-1185">Reference proteome</keyword>
<keyword evidence="2 4" id="KW-0732">Signal</keyword>
<keyword evidence="3" id="KW-0677">Repeat</keyword>